<dbReference type="PANTHER" id="PTHR42711">
    <property type="entry name" value="ABC TRANSPORTER ATP-BINDING PROTEIN"/>
    <property type="match status" value="1"/>
</dbReference>
<dbReference type="CDD" id="cd03230">
    <property type="entry name" value="ABC_DR_subfamily_A"/>
    <property type="match status" value="1"/>
</dbReference>
<dbReference type="PANTHER" id="PTHR42711:SF17">
    <property type="entry name" value="ABC TRANSPORTER ATP-BINDING PROTEIN"/>
    <property type="match status" value="1"/>
</dbReference>
<evidence type="ECO:0000256" key="1">
    <source>
        <dbReference type="ARBA" id="ARBA00004202"/>
    </source>
</evidence>
<comment type="subcellular location">
    <subcellularLocation>
        <location evidence="1">Cell membrane</location>
        <topology evidence="1">Peripheral membrane protein</topology>
    </subcellularLocation>
</comment>
<dbReference type="InterPro" id="IPR050763">
    <property type="entry name" value="ABC_transporter_ATP-binding"/>
</dbReference>
<feature type="region of interest" description="Disordered" evidence="6">
    <location>
        <begin position="321"/>
        <end position="349"/>
    </location>
</feature>
<keyword evidence="3" id="KW-0547">Nucleotide-binding</keyword>
<dbReference type="PROSITE" id="PS00211">
    <property type="entry name" value="ABC_TRANSPORTER_1"/>
    <property type="match status" value="1"/>
</dbReference>
<dbReference type="Proteomes" id="UP001595836">
    <property type="component" value="Unassembled WGS sequence"/>
</dbReference>
<dbReference type="InterPro" id="IPR003439">
    <property type="entry name" value="ABC_transporter-like_ATP-bd"/>
</dbReference>
<reference evidence="9" key="1">
    <citation type="journal article" date="2019" name="Int. J. Syst. Evol. Microbiol.">
        <title>The Global Catalogue of Microorganisms (GCM) 10K type strain sequencing project: providing services to taxonomists for standard genome sequencing and annotation.</title>
        <authorList>
            <consortium name="The Broad Institute Genomics Platform"/>
            <consortium name="The Broad Institute Genome Sequencing Center for Infectious Disease"/>
            <person name="Wu L."/>
            <person name="Ma J."/>
        </authorList>
    </citation>
    <scope>NUCLEOTIDE SEQUENCE [LARGE SCALE GENOMIC DNA]</scope>
    <source>
        <strain evidence="9">JCM 11882</strain>
    </source>
</reference>
<feature type="compositionally biased region" description="Low complexity" evidence="6">
    <location>
        <begin position="321"/>
        <end position="342"/>
    </location>
</feature>
<evidence type="ECO:0000256" key="2">
    <source>
        <dbReference type="ARBA" id="ARBA00022448"/>
    </source>
</evidence>
<feature type="domain" description="ABC transporter" evidence="7">
    <location>
        <begin position="30"/>
        <end position="258"/>
    </location>
</feature>
<feature type="region of interest" description="Disordered" evidence="6">
    <location>
        <begin position="1"/>
        <end position="25"/>
    </location>
</feature>
<evidence type="ECO:0000259" key="7">
    <source>
        <dbReference type="PROSITE" id="PS50893"/>
    </source>
</evidence>
<dbReference type="Gene3D" id="3.40.50.300">
    <property type="entry name" value="P-loop containing nucleotide triphosphate hydrolases"/>
    <property type="match status" value="1"/>
</dbReference>
<name>A0ABV9PNG4_9ACTN</name>
<accession>A0ABV9PNG4</accession>
<dbReference type="InterPro" id="IPR017871">
    <property type="entry name" value="ABC_transporter-like_CS"/>
</dbReference>
<dbReference type="RefSeq" id="WP_344988643.1">
    <property type="nucleotide sequence ID" value="NZ_BAABCD010000005.1"/>
</dbReference>
<evidence type="ECO:0000256" key="5">
    <source>
        <dbReference type="ARBA" id="ARBA00023251"/>
    </source>
</evidence>
<organism evidence="8 9">
    <name type="scientific">Dietzia aurantiaca</name>
    <dbReference type="NCBI Taxonomy" id="983873"/>
    <lineage>
        <taxon>Bacteria</taxon>
        <taxon>Bacillati</taxon>
        <taxon>Actinomycetota</taxon>
        <taxon>Actinomycetes</taxon>
        <taxon>Mycobacteriales</taxon>
        <taxon>Dietziaceae</taxon>
        <taxon>Dietzia</taxon>
    </lineage>
</organism>
<dbReference type="SUPFAM" id="SSF52540">
    <property type="entry name" value="P-loop containing nucleoside triphosphate hydrolases"/>
    <property type="match status" value="1"/>
</dbReference>
<gene>
    <name evidence="8" type="ORF">ACFO7U_04105</name>
</gene>
<dbReference type="InterPro" id="IPR027417">
    <property type="entry name" value="P-loop_NTPase"/>
</dbReference>
<keyword evidence="2" id="KW-0813">Transport</keyword>
<comment type="caution">
    <text evidence="8">The sequence shown here is derived from an EMBL/GenBank/DDBJ whole genome shotgun (WGS) entry which is preliminary data.</text>
</comment>
<dbReference type="Pfam" id="PF00005">
    <property type="entry name" value="ABC_tran"/>
    <property type="match status" value="1"/>
</dbReference>
<dbReference type="SMART" id="SM00382">
    <property type="entry name" value="AAA"/>
    <property type="match status" value="1"/>
</dbReference>
<sequence>MVKHSPAPTPPAEAVATGRSPGVGPRPPALEFRDLGQTFTVRGSGPVQAIRGLDLRIDPGEVVALLGPNGAGKTTALDIALGLTEPTEGQVRVFGEAPREAIEAGRIAAVLQTGGLLADLTVEETVRAIAALYRRTLSVGEVLERAGIAELGGRRVARCSGGEQQRLRFALALLSDPDLLILDEPTAAMDVGTRREFWATMHSEAASGSTIIFATHHLEEAEAFADRIVLMARGRIVADGPVDRVRAMATGSRVTAVWNPAAGEPSPEELPGVTAVDRTAARVILTSSDSDATARVLLTETSAREVTISARSLDDAFVTLTADDPADAAPTDTAPVDPAPTDTDPEATR</sequence>
<keyword evidence="5" id="KW-0046">Antibiotic resistance</keyword>
<dbReference type="EMBL" id="JBHSHP010000008">
    <property type="protein sequence ID" value="MFC4753964.1"/>
    <property type="molecule type" value="Genomic_DNA"/>
</dbReference>
<evidence type="ECO:0000256" key="3">
    <source>
        <dbReference type="ARBA" id="ARBA00022741"/>
    </source>
</evidence>
<keyword evidence="9" id="KW-1185">Reference proteome</keyword>
<dbReference type="PROSITE" id="PS50893">
    <property type="entry name" value="ABC_TRANSPORTER_2"/>
    <property type="match status" value="1"/>
</dbReference>
<dbReference type="InterPro" id="IPR003593">
    <property type="entry name" value="AAA+_ATPase"/>
</dbReference>
<evidence type="ECO:0000256" key="4">
    <source>
        <dbReference type="ARBA" id="ARBA00022840"/>
    </source>
</evidence>
<proteinExistence type="predicted"/>
<protein>
    <submittedName>
        <fullName evidence="8">ABC transporter ATP-binding protein</fullName>
    </submittedName>
</protein>
<evidence type="ECO:0000256" key="6">
    <source>
        <dbReference type="SAM" id="MobiDB-lite"/>
    </source>
</evidence>
<evidence type="ECO:0000313" key="9">
    <source>
        <dbReference type="Proteomes" id="UP001595836"/>
    </source>
</evidence>
<keyword evidence="4 8" id="KW-0067">ATP-binding</keyword>
<evidence type="ECO:0000313" key="8">
    <source>
        <dbReference type="EMBL" id="MFC4753964.1"/>
    </source>
</evidence>
<dbReference type="GO" id="GO:0005524">
    <property type="term" value="F:ATP binding"/>
    <property type="evidence" value="ECO:0007669"/>
    <property type="project" value="UniProtKB-KW"/>
</dbReference>